<dbReference type="NCBIfam" id="TIGR03891">
    <property type="entry name" value="thiopep_ocin"/>
    <property type="match status" value="1"/>
</dbReference>
<feature type="domain" description="Thiopeptide-type bacteriocin biosynthesis" evidence="1">
    <location>
        <begin position="9"/>
        <end position="284"/>
    </location>
</feature>
<evidence type="ECO:0000313" key="3">
    <source>
        <dbReference type="Proteomes" id="UP000677016"/>
    </source>
</evidence>
<reference evidence="2" key="1">
    <citation type="submission" date="2021-04" db="EMBL/GenBank/DDBJ databases">
        <title>Phycicoccus avicenniae sp. nov., a novel endophytic actinomycetes isolated from branch of Avicennia mariana.</title>
        <authorList>
            <person name="Tuo L."/>
        </authorList>
    </citation>
    <scope>NUCLEOTIDE SEQUENCE</scope>
    <source>
        <strain evidence="2">BSK3Z-2</strain>
    </source>
</reference>
<keyword evidence="3" id="KW-1185">Reference proteome</keyword>
<accession>A0A941D6F5</accession>
<protein>
    <submittedName>
        <fullName evidence="2">Thiopeptide-type bacteriocin biosynthesis protein</fullName>
    </submittedName>
</protein>
<evidence type="ECO:0000313" key="2">
    <source>
        <dbReference type="EMBL" id="MBR7742528.1"/>
    </source>
</evidence>
<proteinExistence type="predicted"/>
<dbReference type="Proteomes" id="UP000677016">
    <property type="component" value="Unassembled WGS sequence"/>
</dbReference>
<dbReference type="InterPro" id="IPR023809">
    <property type="entry name" value="Thiopep_bacteriocin_synth_dom"/>
</dbReference>
<sequence>MTHWTSRHLHLATGATSALDRVLAEVAAPAARDTGRPWFFVRYWQGGPHLRLRVADLDGPAADRLTARLERLLEPHLAPRAGEPPVEEAAYTAEASRHARGETGENRTVSALRPAGAHPATYEPELERYGGADVMAASERLFVRSSELVVDVLPSVPTLADRRRLALRLAAAAARPLGPLPAQSVFFEVGRRSWAAWARSYGTDEAVVTATARVDRAPAPGAFEPLPGVLGTWHDDVAVLVATLGHAGHPVPGAVVSSHVHMTHNRLGLGILDELRTYAVLARTFPADPAAVPDLGLPVPA</sequence>
<gene>
    <name evidence="2" type="ORF">KC207_04400</name>
</gene>
<evidence type="ECO:0000259" key="1">
    <source>
        <dbReference type="Pfam" id="PF14028"/>
    </source>
</evidence>
<dbReference type="Pfam" id="PF14028">
    <property type="entry name" value="Lant_dehydr_C"/>
    <property type="match status" value="1"/>
</dbReference>
<dbReference type="EMBL" id="JAGSNF010000004">
    <property type="protein sequence ID" value="MBR7742528.1"/>
    <property type="molecule type" value="Genomic_DNA"/>
</dbReference>
<name>A0A941D6F5_9MICO</name>
<dbReference type="AlphaFoldDB" id="A0A941D6F5"/>
<organism evidence="2 3">
    <name type="scientific">Phycicoccus avicenniae</name>
    <dbReference type="NCBI Taxonomy" id="2828860"/>
    <lineage>
        <taxon>Bacteria</taxon>
        <taxon>Bacillati</taxon>
        <taxon>Actinomycetota</taxon>
        <taxon>Actinomycetes</taxon>
        <taxon>Micrococcales</taxon>
        <taxon>Intrasporangiaceae</taxon>
        <taxon>Phycicoccus</taxon>
    </lineage>
</organism>
<comment type="caution">
    <text evidence="2">The sequence shown here is derived from an EMBL/GenBank/DDBJ whole genome shotgun (WGS) entry which is preliminary data.</text>
</comment>
<dbReference type="RefSeq" id="WP_211601696.1">
    <property type="nucleotide sequence ID" value="NZ_JAGSNF010000004.1"/>
</dbReference>